<accession>I7CKJ1</accession>
<dbReference type="RefSeq" id="YP_007761641.1">
    <property type="nucleotide sequence ID" value="NC_020999.1"/>
</dbReference>
<keyword evidence="3" id="KW-1185">Reference proteome</keyword>
<dbReference type="Proteomes" id="UP000052104">
    <property type="component" value="Segment"/>
</dbReference>
<sequence>MSIRRQEVTKAIQLATSNLTDKVLYLDQIGITEPSFNEQVNFLGNLSKTNQYVSGVILLKLEQLEEQIRAQTIDIQNLDKKLSKEKGIESSDLDPLLEQIKELNISKDVQQLSRDLESLKGETSIQPQFGWMTEGKADLFSYRKVKPGDSSSLPLSLKDKEESSSQ</sequence>
<dbReference type="GeneID" id="15152060"/>
<evidence type="ECO:0000256" key="1">
    <source>
        <dbReference type="SAM" id="MobiDB-lite"/>
    </source>
</evidence>
<feature type="region of interest" description="Disordered" evidence="1">
    <location>
        <begin position="146"/>
        <end position="166"/>
    </location>
</feature>
<protein>
    <submittedName>
        <fullName evidence="2">Uncharacterized protein</fullName>
    </submittedName>
</protein>
<name>I7CKJ1_9VIRU</name>
<evidence type="ECO:0000313" key="2">
    <source>
        <dbReference type="EMBL" id="AFO54494.1"/>
    </source>
</evidence>
<feature type="compositionally biased region" description="Basic and acidic residues" evidence="1">
    <location>
        <begin position="157"/>
        <end position="166"/>
    </location>
</feature>
<dbReference type="KEGG" id="vg:15152060"/>
<proteinExistence type="predicted"/>
<reference evidence="2 3" key="1">
    <citation type="journal article" date="2013" name="Arch. Virol.">
        <title>Complete nucleotide sequence of rose yellow vein virus, a member of the family Caulimoviridae having a novel genome organization.</title>
        <authorList>
            <person name="Mollov D."/>
            <person name="Lockhart B."/>
            <person name="Zlesak D.C."/>
            <person name="Olszewski N."/>
        </authorList>
    </citation>
    <scope>NUCLEOTIDE SEQUENCE [LARGE SCALE GENOMIC DNA]</scope>
    <source>
        <strain evidence="2 3">RYVV-MN1</strain>
    </source>
</reference>
<evidence type="ECO:0000313" key="3">
    <source>
        <dbReference type="Proteomes" id="UP000052104"/>
    </source>
</evidence>
<dbReference type="EMBL" id="JX028536">
    <property type="protein sequence ID" value="AFO54494.1"/>
    <property type="molecule type" value="Genomic_DNA"/>
</dbReference>
<organism evidence="2 3">
    <name type="scientific">Rose yellow vein virus</name>
    <dbReference type="NCBI Taxonomy" id="1213588"/>
    <lineage>
        <taxon>Viruses</taxon>
        <taxon>Riboviria</taxon>
        <taxon>Pararnavirae</taxon>
        <taxon>Artverviricota</taxon>
        <taxon>Revtraviricetes</taxon>
        <taxon>Ortervirales</taxon>
        <taxon>Caulimoviridae</taxon>
        <taxon>Rosadnavirus</taxon>
        <taxon>Rosadnavirus venarosae</taxon>
    </lineage>
</organism>